<dbReference type="InterPro" id="IPR011856">
    <property type="entry name" value="tRNA_endonuc-like_dom_sf"/>
</dbReference>
<dbReference type="InterPro" id="IPR014883">
    <property type="entry name" value="VRR_NUC"/>
</dbReference>
<dbReference type="Pfam" id="PF08774">
    <property type="entry name" value="VRR_NUC"/>
    <property type="match status" value="1"/>
</dbReference>
<dbReference type="KEGG" id="fpei:C4N17_10540"/>
<evidence type="ECO:0000259" key="4">
    <source>
        <dbReference type="SMART" id="SM00990"/>
    </source>
</evidence>
<dbReference type="GO" id="GO:0016788">
    <property type="term" value="F:hydrolase activity, acting on ester bonds"/>
    <property type="evidence" value="ECO:0007669"/>
    <property type="project" value="InterPro"/>
</dbReference>
<evidence type="ECO:0000256" key="3">
    <source>
        <dbReference type="ARBA" id="ARBA00022801"/>
    </source>
</evidence>
<reference evidence="5 6" key="1">
    <citation type="submission" date="2018-03" db="EMBL/GenBank/DDBJ databases">
        <title>Complete Fusobacterium genomes using hybrid Minion sequencing.</title>
        <authorList>
            <person name="Slade D.J."/>
            <person name="Lahmers K."/>
        </authorList>
    </citation>
    <scope>NUCLEOTIDE SEQUENCE [LARGE SCALE GENOMIC DNA]</scope>
    <source>
        <strain evidence="5 6">2_1_31</strain>
    </source>
</reference>
<protein>
    <submittedName>
        <fullName evidence="5">VRR-NUC domain-containing protein</fullName>
    </submittedName>
</protein>
<proteinExistence type="predicted"/>
<organism evidence="5 6">
    <name type="scientific">Fusobacterium periodonticum</name>
    <dbReference type="NCBI Taxonomy" id="860"/>
    <lineage>
        <taxon>Bacteria</taxon>
        <taxon>Fusobacteriati</taxon>
        <taxon>Fusobacteriota</taxon>
        <taxon>Fusobacteriia</taxon>
        <taxon>Fusobacteriales</taxon>
        <taxon>Fusobacteriaceae</taxon>
        <taxon>Fusobacterium</taxon>
    </lineage>
</organism>
<evidence type="ECO:0000256" key="2">
    <source>
        <dbReference type="ARBA" id="ARBA00022722"/>
    </source>
</evidence>
<sequence length="102" mass="11607">MKKSEREIEAYLVKSIKNKNGLCMKWTSPGNAGVPDRIVIVPGGDVYFVELKAEGKREDLSPLQRNFINKLKNLNCDARVIASFKEVDEFIEEVMPNEVYTT</sequence>
<feature type="domain" description="VRR-NUC" evidence="4">
    <location>
        <begin position="3"/>
        <end position="85"/>
    </location>
</feature>
<dbReference type="EMBL" id="CP028108">
    <property type="protein sequence ID" value="AVQ26039.1"/>
    <property type="molecule type" value="Genomic_DNA"/>
</dbReference>
<dbReference type="GO" id="GO:0004518">
    <property type="term" value="F:nuclease activity"/>
    <property type="evidence" value="ECO:0007669"/>
    <property type="project" value="UniProtKB-KW"/>
</dbReference>
<evidence type="ECO:0000313" key="6">
    <source>
        <dbReference type="Proteomes" id="UP000241472"/>
    </source>
</evidence>
<comment type="cofactor">
    <cofactor evidence="1">
        <name>Mg(2+)</name>
        <dbReference type="ChEBI" id="CHEBI:18420"/>
    </cofactor>
</comment>
<gene>
    <name evidence="5" type="ORF">C4N17_10540</name>
</gene>
<evidence type="ECO:0000256" key="1">
    <source>
        <dbReference type="ARBA" id="ARBA00001946"/>
    </source>
</evidence>
<name>A0AAD0HW68_9FUSO</name>
<dbReference type="Proteomes" id="UP000241472">
    <property type="component" value="Chromosome"/>
</dbReference>
<accession>A0AAD0HW68</accession>
<dbReference type="Gene3D" id="3.40.1350.10">
    <property type="match status" value="1"/>
</dbReference>
<dbReference type="GO" id="GO:0003676">
    <property type="term" value="F:nucleic acid binding"/>
    <property type="evidence" value="ECO:0007669"/>
    <property type="project" value="InterPro"/>
</dbReference>
<dbReference type="SMART" id="SM00990">
    <property type="entry name" value="VRR_NUC"/>
    <property type="match status" value="1"/>
</dbReference>
<keyword evidence="3" id="KW-0378">Hydrolase</keyword>
<keyword evidence="2" id="KW-0540">Nuclease</keyword>
<evidence type="ECO:0000313" key="5">
    <source>
        <dbReference type="EMBL" id="AVQ26039.1"/>
    </source>
</evidence>
<dbReference type="AlphaFoldDB" id="A0AAD0HW68"/>
<dbReference type="RefSeq" id="WP_008793864.1">
    <property type="nucleotide sequence ID" value="NZ_CABKNO010000005.1"/>
</dbReference>